<dbReference type="GO" id="GO:0015424">
    <property type="term" value="F:ABC-type amino acid transporter activity"/>
    <property type="evidence" value="ECO:0007669"/>
    <property type="project" value="InterPro"/>
</dbReference>
<dbReference type="RefSeq" id="WP_101459923.1">
    <property type="nucleotide sequence ID" value="NZ_CP025408.1"/>
</dbReference>
<dbReference type="SMART" id="SM00382">
    <property type="entry name" value="AAA"/>
    <property type="match status" value="1"/>
</dbReference>
<dbReference type="GO" id="GO:0005524">
    <property type="term" value="F:ATP binding"/>
    <property type="evidence" value="ECO:0007669"/>
    <property type="project" value="UniProtKB-KW"/>
</dbReference>
<dbReference type="CDD" id="cd03262">
    <property type="entry name" value="ABC_HisP_GlnQ"/>
    <property type="match status" value="1"/>
</dbReference>
<evidence type="ECO:0000313" key="6">
    <source>
        <dbReference type="EMBL" id="AUH33253.1"/>
    </source>
</evidence>
<accession>A0A2K9EE79</accession>
<dbReference type="Proteomes" id="UP000233742">
    <property type="component" value="Chromosome"/>
</dbReference>
<evidence type="ECO:0000256" key="3">
    <source>
        <dbReference type="ARBA" id="ARBA00022741"/>
    </source>
</evidence>
<evidence type="ECO:0000256" key="2">
    <source>
        <dbReference type="ARBA" id="ARBA00022448"/>
    </source>
</evidence>
<comment type="similarity">
    <text evidence="1">Belongs to the ABC transporter superfamily.</text>
</comment>
<dbReference type="Gene3D" id="3.40.50.300">
    <property type="entry name" value="P-loop containing nucleotide triphosphate hydrolases"/>
    <property type="match status" value="1"/>
</dbReference>
<proteinExistence type="inferred from homology"/>
<dbReference type="InterPro" id="IPR050086">
    <property type="entry name" value="MetN_ABC_transporter-like"/>
</dbReference>
<dbReference type="EMBL" id="CP025408">
    <property type="protein sequence ID" value="AUH33253.1"/>
    <property type="molecule type" value="Genomic_DNA"/>
</dbReference>
<dbReference type="PROSITE" id="PS00211">
    <property type="entry name" value="ABC_TRANSPORTER_1"/>
    <property type="match status" value="1"/>
</dbReference>
<dbReference type="PROSITE" id="PS50893">
    <property type="entry name" value="ABC_TRANSPORTER_2"/>
    <property type="match status" value="1"/>
</dbReference>
<dbReference type="AlphaFoldDB" id="A0A2K9EE79"/>
<gene>
    <name evidence="6" type="ORF">CUV01_07505</name>
</gene>
<protein>
    <submittedName>
        <fullName evidence="6">Amino acid ABC transporter ATP-binding protein</fullName>
    </submittedName>
</protein>
<organism evidence="6 7">
    <name type="scientific">Paracoccus tegillarcae</name>
    <dbReference type="NCBI Taxonomy" id="1529068"/>
    <lineage>
        <taxon>Bacteria</taxon>
        <taxon>Pseudomonadati</taxon>
        <taxon>Pseudomonadota</taxon>
        <taxon>Alphaproteobacteria</taxon>
        <taxon>Rhodobacterales</taxon>
        <taxon>Paracoccaceae</taxon>
        <taxon>Paracoccus</taxon>
    </lineage>
</organism>
<dbReference type="PIRSF" id="PIRSF039085">
    <property type="entry name" value="ABC_ATPase_HisP"/>
    <property type="match status" value="1"/>
</dbReference>
<evidence type="ECO:0000313" key="7">
    <source>
        <dbReference type="Proteomes" id="UP000233742"/>
    </source>
</evidence>
<dbReference type="GO" id="GO:0016887">
    <property type="term" value="F:ATP hydrolysis activity"/>
    <property type="evidence" value="ECO:0007669"/>
    <property type="project" value="InterPro"/>
</dbReference>
<dbReference type="InterPro" id="IPR027417">
    <property type="entry name" value="P-loop_NTPase"/>
</dbReference>
<keyword evidence="4 6" id="KW-0067">ATP-binding</keyword>
<reference evidence="6 7" key="1">
    <citation type="submission" date="2017-12" db="EMBL/GenBank/DDBJ databases">
        <authorList>
            <person name="Hurst M.R.H."/>
        </authorList>
    </citation>
    <scope>NUCLEOTIDE SEQUENCE [LARGE SCALE GENOMIC DNA]</scope>
    <source>
        <strain evidence="6 7">BM15</strain>
    </source>
</reference>
<dbReference type="PANTHER" id="PTHR43166:SF15">
    <property type="entry name" value="HISTIDINE TRANSPORT ATP-BINDING PROTEIN HISP"/>
    <property type="match status" value="1"/>
</dbReference>
<keyword evidence="2" id="KW-0813">Transport</keyword>
<keyword evidence="3" id="KW-0547">Nucleotide-binding</keyword>
<name>A0A2K9EE79_9RHOB</name>
<keyword evidence="7" id="KW-1185">Reference proteome</keyword>
<dbReference type="InterPro" id="IPR030679">
    <property type="entry name" value="ABC_ATPase_HisP-typ"/>
</dbReference>
<evidence type="ECO:0000259" key="5">
    <source>
        <dbReference type="PROSITE" id="PS50893"/>
    </source>
</evidence>
<feature type="domain" description="ABC transporter" evidence="5">
    <location>
        <begin position="7"/>
        <end position="244"/>
    </location>
</feature>
<dbReference type="InterPro" id="IPR003593">
    <property type="entry name" value="AAA+_ATPase"/>
</dbReference>
<dbReference type="SUPFAM" id="SSF52540">
    <property type="entry name" value="P-loop containing nucleoside triphosphate hydrolases"/>
    <property type="match status" value="1"/>
</dbReference>
<dbReference type="Pfam" id="PF00005">
    <property type="entry name" value="ABC_tran"/>
    <property type="match status" value="1"/>
</dbReference>
<dbReference type="InterPro" id="IPR003439">
    <property type="entry name" value="ABC_transporter-like_ATP-bd"/>
</dbReference>
<dbReference type="OrthoDB" id="9802264at2"/>
<dbReference type="PANTHER" id="PTHR43166">
    <property type="entry name" value="AMINO ACID IMPORT ATP-BINDING PROTEIN"/>
    <property type="match status" value="1"/>
</dbReference>
<sequence length="250" mass="27350">MTTDCEINIDGLTKRFGDNTVLNDIDLCLKPGERVAIIGPSGTGKSTLLRCLNYLDRPDAGTISIGDLSVDAASANRKQILALRRRTGFVFQNYGLFANKTARQNITEGPIVVRGLSRDQAGQKADEVLAQIGLADKADSYPTALSGGQQQRVGIGRAMAMEADLLLFDEPTSALDPEWVGEVLDLIREVADGRQTMLIVTHEMQFAREIADRVIFMDGGRIVEQGPPAQIFDAPQDERTRSFLRRVSQS</sequence>
<evidence type="ECO:0000256" key="1">
    <source>
        <dbReference type="ARBA" id="ARBA00005417"/>
    </source>
</evidence>
<dbReference type="InterPro" id="IPR017871">
    <property type="entry name" value="ABC_transporter-like_CS"/>
</dbReference>
<evidence type="ECO:0000256" key="4">
    <source>
        <dbReference type="ARBA" id="ARBA00022840"/>
    </source>
</evidence>
<dbReference type="KEGG" id="paro:CUV01_07505"/>